<dbReference type="InterPro" id="IPR036259">
    <property type="entry name" value="MFS_trans_sf"/>
</dbReference>
<keyword evidence="3 4" id="KW-0472">Membrane</keyword>
<comment type="caution">
    <text evidence="6">The sequence shown here is derived from an EMBL/GenBank/DDBJ whole genome shotgun (WGS) entry which is preliminary data.</text>
</comment>
<feature type="transmembrane region" description="Helical" evidence="4">
    <location>
        <begin position="103"/>
        <end position="126"/>
    </location>
</feature>
<dbReference type="Proteomes" id="UP001143328">
    <property type="component" value="Unassembled WGS sequence"/>
</dbReference>
<organism evidence="6 7">
    <name type="scientific">Pseudomonas turukhanskensis</name>
    <dbReference type="NCBI Taxonomy" id="1806536"/>
    <lineage>
        <taxon>Bacteria</taxon>
        <taxon>Pseudomonadati</taxon>
        <taxon>Pseudomonadota</taxon>
        <taxon>Gammaproteobacteria</taxon>
        <taxon>Pseudomonadales</taxon>
        <taxon>Pseudomonadaceae</taxon>
        <taxon>Pseudomonas</taxon>
    </lineage>
</organism>
<dbReference type="InterPro" id="IPR020846">
    <property type="entry name" value="MFS_dom"/>
</dbReference>
<keyword evidence="7" id="KW-1185">Reference proteome</keyword>
<feature type="domain" description="Major facilitator superfamily (MFS) profile" evidence="5">
    <location>
        <begin position="1"/>
        <end position="390"/>
    </location>
</feature>
<evidence type="ECO:0000259" key="5">
    <source>
        <dbReference type="PROSITE" id="PS50850"/>
    </source>
</evidence>
<feature type="transmembrane region" description="Helical" evidence="4">
    <location>
        <begin position="275"/>
        <end position="296"/>
    </location>
</feature>
<dbReference type="InterPro" id="IPR052524">
    <property type="entry name" value="MFS_Cyanate_Porter"/>
</dbReference>
<keyword evidence="1 4" id="KW-0812">Transmembrane</keyword>
<feature type="transmembrane region" description="Helical" evidence="4">
    <location>
        <begin position="167"/>
        <end position="188"/>
    </location>
</feature>
<gene>
    <name evidence="6" type="ORF">GCM10017655_12130</name>
</gene>
<reference evidence="6" key="2">
    <citation type="submission" date="2023-01" db="EMBL/GenBank/DDBJ databases">
        <authorList>
            <person name="Sun Q."/>
            <person name="Evtushenko L."/>
        </authorList>
    </citation>
    <scope>NUCLEOTIDE SEQUENCE</scope>
    <source>
        <strain evidence="6">VKM B-2935</strain>
    </source>
</reference>
<dbReference type="PROSITE" id="PS50850">
    <property type="entry name" value="MFS"/>
    <property type="match status" value="1"/>
</dbReference>
<accession>A0A9W6NF08</accession>
<evidence type="ECO:0000256" key="3">
    <source>
        <dbReference type="ARBA" id="ARBA00023136"/>
    </source>
</evidence>
<dbReference type="EMBL" id="BSFN01000002">
    <property type="protein sequence ID" value="GLK88151.1"/>
    <property type="molecule type" value="Genomic_DNA"/>
</dbReference>
<feature type="transmembrane region" description="Helical" evidence="4">
    <location>
        <begin position="248"/>
        <end position="268"/>
    </location>
</feature>
<evidence type="ECO:0000313" key="6">
    <source>
        <dbReference type="EMBL" id="GLK88151.1"/>
    </source>
</evidence>
<protein>
    <submittedName>
        <fullName evidence="6">MFS transporter</fullName>
    </submittedName>
</protein>
<dbReference type="PANTHER" id="PTHR23523:SF2">
    <property type="entry name" value="2-NITROIMIDAZOLE TRANSPORTER"/>
    <property type="match status" value="1"/>
</dbReference>
<feature type="transmembrane region" description="Helical" evidence="4">
    <location>
        <begin position="302"/>
        <end position="324"/>
    </location>
</feature>
<sequence length="395" mass="42201">MLATLVKPISKGLLFVALVLAAINLRPGITSLAPLIEQIANELNLSRGLIALTTALPVLCMGLLAPMAPRLAVRFGLERTITGCMVLIGSALVLRLASHNSMVLIGSAVFVGAGIAVAGPLLSGFIKRHFVGKVGRVVAWYSLSMTIGGAGGAVLTGPLTSLLGERWHWGLAIWAVPALLAVLLWLWVPNKHEDPAEVGSGGGLPWREPRAWVITGFFAIQAGLFYTLTTWLTARYHEVGFDASQSNTLFNSYMMIGLPSAFVLPWLAQRYDNRAQLLLGCAVASSLCLGMISFMPQVLPQVWALLLGLALSGSFALSLVLPMYEVNTPLAVSRWTAMMLCAGYSISSFTPILTGLVRDLTGSYQVPFIVLTGLAISMVFLAWSLRTRATPVAAQ</sequence>
<dbReference type="RefSeq" id="WP_271194371.1">
    <property type="nucleotide sequence ID" value="NZ_BSFN01000002.1"/>
</dbReference>
<feature type="transmembrane region" description="Helical" evidence="4">
    <location>
        <begin position="138"/>
        <end position="155"/>
    </location>
</feature>
<dbReference type="Gene3D" id="1.20.1250.20">
    <property type="entry name" value="MFS general substrate transporter like domains"/>
    <property type="match status" value="2"/>
</dbReference>
<evidence type="ECO:0000256" key="4">
    <source>
        <dbReference type="SAM" id="Phobius"/>
    </source>
</evidence>
<name>A0A9W6NF08_9PSED</name>
<evidence type="ECO:0000256" key="1">
    <source>
        <dbReference type="ARBA" id="ARBA00022692"/>
    </source>
</evidence>
<dbReference type="GO" id="GO:0022857">
    <property type="term" value="F:transmembrane transporter activity"/>
    <property type="evidence" value="ECO:0007669"/>
    <property type="project" value="InterPro"/>
</dbReference>
<proteinExistence type="predicted"/>
<dbReference type="Pfam" id="PF07690">
    <property type="entry name" value="MFS_1"/>
    <property type="match status" value="1"/>
</dbReference>
<feature type="transmembrane region" description="Helical" evidence="4">
    <location>
        <begin position="209"/>
        <end position="228"/>
    </location>
</feature>
<reference evidence="6" key="1">
    <citation type="journal article" date="2014" name="Int. J. Syst. Evol. Microbiol.">
        <title>Complete genome sequence of Corynebacterium casei LMG S-19264T (=DSM 44701T), isolated from a smear-ripened cheese.</title>
        <authorList>
            <consortium name="US DOE Joint Genome Institute (JGI-PGF)"/>
            <person name="Walter F."/>
            <person name="Albersmeier A."/>
            <person name="Kalinowski J."/>
            <person name="Ruckert C."/>
        </authorList>
    </citation>
    <scope>NUCLEOTIDE SEQUENCE</scope>
    <source>
        <strain evidence="6">VKM B-2935</strain>
    </source>
</reference>
<feature type="transmembrane region" description="Helical" evidence="4">
    <location>
        <begin position="80"/>
        <end position="97"/>
    </location>
</feature>
<keyword evidence="2 4" id="KW-1133">Transmembrane helix</keyword>
<evidence type="ECO:0000256" key="2">
    <source>
        <dbReference type="ARBA" id="ARBA00022989"/>
    </source>
</evidence>
<feature type="transmembrane region" description="Helical" evidence="4">
    <location>
        <begin position="364"/>
        <end position="385"/>
    </location>
</feature>
<evidence type="ECO:0000313" key="7">
    <source>
        <dbReference type="Proteomes" id="UP001143328"/>
    </source>
</evidence>
<dbReference type="SUPFAM" id="SSF103473">
    <property type="entry name" value="MFS general substrate transporter"/>
    <property type="match status" value="1"/>
</dbReference>
<dbReference type="AlphaFoldDB" id="A0A9W6NF08"/>
<dbReference type="PANTHER" id="PTHR23523">
    <property type="match status" value="1"/>
</dbReference>
<feature type="transmembrane region" description="Helical" evidence="4">
    <location>
        <begin position="336"/>
        <end position="358"/>
    </location>
</feature>
<dbReference type="InterPro" id="IPR011701">
    <property type="entry name" value="MFS"/>
</dbReference>
<feature type="transmembrane region" description="Helical" evidence="4">
    <location>
        <begin position="48"/>
        <end position="68"/>
    </location>
</feature>